<dbReference type="Proteomes" id="UP000185434">
    <property type="component" value="Chromosome"/>
</dbReference>
<dbReference type="KEGG" id="cfk:CFRA_00510"/>
<dbReference type="InterPro" id="IPR010359">
    <property type="entry name" value="IrrE_HExxH"/>
</dbReference>
<dbReference type="Pfam" id="PF06114">
    <property type="entry name" value="Peptidase_M78"/>
    <property type="match status" value="1"/>
</dbReference>
<feature type="domain" description="IrrE N-terminal-like" evidence="1">
    <location>
        <begin position="189"/>
        <end position="267"/>
    </location>
</feature>
<reference evidence="2 3" key="1">
    <citation type="submission" date="2014-08" db="EMBL/GenBank/DDBJ databases">
        <title>Complete genome sequence of Corynebacterium frankenforstense ST18(T) (=DSM 45800(T)), isolated from raw cow milk.</title>
        <authorList>
            <person name="Ruckert C."/>
            <person name="Albersmeier A."/>
            <person name="Winkler A."/>
            <person name="Lipski A."/>
            <person name="Kalinowski J."/>
        </authorList>
    </citation>
    <scope>NUCLEOTIDE SEQUENCE [LARGE SCALE GENOMIC DNA]</scope>
    <source>
        <strain evidence="2 3">ST18</strain>
    </source>
</reference>
<dbReference type="PANTHER" id="PTHR43236:SF2">
    <property type="entry name" value="BLL0069 PROTEIN"/>
    <property type="match status" value="1"/>
</dbReference>
<keyword evidence="3" id="KW-1185">Reference proteome</keyword>
<dbReference type="PANTHER" id="PTHR43236">
    <property type="entry name" value="ANTITOXIN HIGA1"/>
    <property type="match status" value="1"/>
</dbReference>
<dbReference type="Gene3D" id="1.10.10.2910">
    <property type="match status" value="1"/>
</dbReference>
<dbReference type="STRING" id="1437875.CFRA_00510"/>
<dbReference type="RefSeq" id="WP_075664762.1">
    <property type="nucleotide sequence ID" value="NZ_CP009247.1"/>
</dbReference>
<sequence>MTKRVNVNPTMMRWAAERAGLGEEQLATWPKWRAWFDGAAQPTVQQARAFAKRTHIPFGVLLLDEPPEVNLPVADFRAGRGRSCRVSPQLLDTVYACQRVQDWYVDYARDEGAEPLGFPGSAGKGIGETAAAIATTLQFTVPARRRGKLRDATTALRYVADRFEKLGGLAMFNSVVGNNTHRTLFLEEVRGLSLNSDIAPLIFVNSADTKAGQLFSFFHECAHIWRGDSGVSVDISPDSRAGGGVEAWCNKVAAEVLVPADDLRAEGVRAAALAEDAERLARERYLCSPLVVILAAKAAGLVDAERADRVFSRESARLAALAAKTGKGGGDFYRTLPARIGRTAYEAILRQVRDGVTSYTEAMSLLDVRLGTLDRLLDRNENAA</sequence>
<gene>
    <name evidence="2" type="ORF">CFRA_00510</name>
</gene>
<evidence type="ECO:0000259" key="1">
    <source>
        <dbReference type="Pfam" id="PF06114"/>
    </source>
</evidence>
<dbReference type="EMBL" id="CP009247">
    <property type="protein sequence ID" value="APT88023.1"/>
    <property type="molecule type" value="Genomic_DNA"/>
</dbReference>
<dbReference type="InterPro" id="IPR052345">
    <property type="entry name" value="Rad_response_metalloprotease"/>
</dbReference>
<protein>
    <recommendedName>
        <fullName evidence="1">IrrE N-terminal-like domain-containing protein</fullName>
    </recommendedName>
</protein>
<name>A0A1L7CQA2_9CORY</name>
<dbReference type="AlphaFoldDB" id="A0A1L7CQA2"/>
<accession>A0A1L7CQA2</accession>
<evidence type="ECO:0000313" key="3">
    <source>
        <dbReference type="Proteomes" id="UP000185434"/>
    </source>
</evidence>
<organism evidence="2 3">
    <name type="scientific">Corynebacterium frankenforstense DSM 45800</name>
    <dbReference type="NCBI Taxonomy" id="1437875"/>
    <lineage>
        <taxon>Bacteria</taxon>
        <taxon>Bacillati</taxon>
        <taxon>Actinomycetota</taxon>
        <taxon>Actinomycetes</taxon>
        <taxon>Mycobacteriales</taxon>
        <taxon>Corynebacteriaceae</taxon>
        <taxon>Corynebacterium</taxon>
    </lineage>
</organism>
<evidence type="ECO:0000313" key="2">
    <source>
        <dbReference type="EMBL" id="APT88023.1"/>
    </source>
</evidence>
<proteinExistence type="predicted"/>